<dbReference type="EMBL" id="LT981265">
    <property type="protein sequence ID" value="SPC33389.1"/>
    <property type="molecule type" value="Genomic_DNA"/>
</dbReference>
<feature type="compositionally biased region" description="Low complexity" evidence="5">
    <location>
        <begin position="988"/>
        <end position="1004"/>
    </location>
</feature>
<evidence type="ECO:0000256" key="2">
    <source>
        <dbReference type="ARBA" id="ARBA00022670"/>
    </source>
</evidence>
<dbReference type="PANTHER" id="PTHR43399:SF4">
    <property type="entry name" value="CELL WALL-ASSOCIATED PROTEASE"/>
    <property type="match status" value="1"/>
</dbReference>
<proteinExistence type="inferred from homology"/>
<feature type="region of interest" description="Disordered" evidence="5">
    <location>
        <begin position="439"/>
        <end position="466"/>
    </location>
</feature>
<organism evidence="9 10">
    <name type="scientific">Candidatus Nitrosocaldus cavascurensis</name>
    <dbReference type="NCBI Taxonomy" id="2058097"/>
    <lineage>
        <taxon>Archaea</taxon>
        <taxon>Nitrososphaerota</taxon>
        <taxon>Nitrososphaeria</taxon>
        <taxon>Candidatus Nitrosocaldales</taxon>
        <taxon>Candidatus Nitrosocaldaceae</taxon>
        <taxon>Candidatus Nitrosocaldus</taxon>
    </lineage>
</organism>
<comment type="similarity">
    <text evidence="1">Belongs to the peptidase S8 family.</text>
</comment>
<keyword evidence="10" id="KW-1185">Reference proteome</keyword>
<evidence type="ECO:0000259" key="7">
    <source>
        <dbReference type="Pfam" id="PF00082"/>
    </source>
</evidence>
<dbReference type="SUPFAM" id="SSF52743">
    <property type="entry name" value="Subtilisin-like"/>
    <property type="match status" value="1"/>
</dbReference>
<feature type="region of interest" description="Disordered" evidence="5">
    <location>
        <begin position="988"/>
        <end position="1007"/>
    </location>
</feature>
<dbReference type="InterPro" id="IPR000209">
    <property type="entry name" value="Peptidase_S8/S53_dom"/>
</dbReference>
<evidence type="ECO:0000313" key="10">
    <source>
        <dbReference type="Proteomes" id="UP000236248"/>
    </source>
</evidence>
<gene>
    <name evidence="9" type="ORF">NCAV_0189</name>
</gene>
<keyword evidence="6" id="KW-1133">Transmembrane helix</keyword>
<dbReference type="InterPro" id="IPR036852">
    <property type="entry name" value="Peptidase_S8/S53_dom_sf"/>
</dbReference>
<feature type="domain" description="Peptidase S8/S53" evidence="7">
    <location>
        <begin position="501"/>
        <end position="826"/>
    </location>
</feature>
<keyword evidence="3" id="KW-0378">Hydrolase</keyword>
<sequence length="1803" mass="196247">MIPRDSYAYQHQSQQYLDLPMLMDAERSIYSRYPDLYPYSSIQPMLSGLRNQSMLISLDGLRFEPAGVSRVIIMGKGDLDPSIAGRVFNYIKVEDGSYIASATISDDAIPFLQAKGLRVMKDFMVTLDGAPYAYTSSLTEVGQLEQQQVDVAAGVYNDKGKKDGGDGGNDVDASRFSIIYGLDEIHAKGVSGKGVRVAIVDSGVDFSSKDMSDALARDEHNMPIMLDADAQGIVLTSARFIAKIVDGMIVNAPLPDEFKDDQSVSNVYVDDTGVYLNIKNREKGMKFEIYNTIYPYISPLKFTATSSMDWKIGKNATDFIQSKSGVYRMGFFLQLNFHLGRASLIIVPILLVDSKEAGVYDTVYADMSTAWADFALFELRKKPEEVKFDFDFTDERAIRIGEGNEMLIYDADNDGSADLSAGMLGAYVLDVWGVIRDDEKSKSKDGSGGDGEESKDVGSSNGNEGRSKGSYIDDYLGAVNGRLLEPIDKDGRYITVMFDFFGHGTQSAGTIVAKGMVDYPVYESQQKRIKGIAPDAKIVPVKALWFGDIAYAWLWASGFDQVREEVKREASGSADDVDNATTPTNNNTGYSSTDSSSSSKDNASSIVNWRWIYTGKHRADVINNSWGIPSMPILDHGAGYDTISMLATVLSIPGSLDPEYPGVLMVNSAGNSGHAYGTVSAPATSPLALAVGATTNNVIVGLEFTKKQPRFGNSIEYYDDMADFSSKGPSIIGDVKPELVATGAYGFTPLPVNSKHAMANNNNNSADAFGVFGGTSMAAPIVSGSAALLIQVLKEKGIGYDPSLVKAILISTATDLKHDPFTQGSGRVDPLKAIEYVEGKQGSFIAYTDDTYRNYLDVLSNAIKRQNLMLEERSKDKGDDGGEKYGFRLTMPDGVDIVAGKWYAGYVAKGSSKHAEFTIVNNSEERLKVTIEPTMLRLISISSMDGRTSPREKDPSFNSEDYGYIPNYIRVGKNGSIAIVGGSNGSSSYSNSSNGEGSSNSGDGAKSDADKIKIGSLDIDLEKVKDADLMIAKIYYPFNRFMNLDDPLYANELRIASLYAYDWRDEDNNSSLTYKETVMINRAGAWGTTQHLVVREPFKRINGNLLLGVYPVPNTISYWFGNTQKDAEPLDYKLIIAFYKKDAWNMVDIDGGIVMKDDKDGRDKNVLLIGPKSKATFQASINVPEDAREGVYQGFITVSSNMQITNIPVSFVVPIEIGSKDKDIPVVMGSRVDGEMEGVGRDGGGSNDGISSSDSNGNGYASSSDGSSNNNYSISMNTSEQGANTILDVTERYRSKGITLLYDNSVIAGAFDMLGRYNSGEWKYYHLNITDPSINVLSMNLTWKSKWSSVDVFVVDPEGRIIATNVPGGVFKTFINWPSNDWLGRTRASDGGGFYPSQNNGENSTVLYIPINSTGIYSIILHTTLFSAEHDVYEPLQIEIKPAALMPDTEPPRVKVDLPEYARGIIDVRIEVVDDNIEEVVYRIDDLPPLPLVSNKVSTGDGGMVVDGGRRSDAHNYYGILNNVDSKAEEKMGSSTISIDTSRLADGPHTITIAVRDKVGHRSLTNVKFMVDNTPPTILIDGLGSSSDRDGTAVKPVKGTLAFSVDARDANLKSLSIILPDGRIVDEHEISIDTTLLSDGMHEVSIVAEDMSGNISEEVRRFMVDNTPPLISILEEDGRTVSGIFELRYSVVEDNLKQLLIAIDGNARQVENTGSFTINTMDLIDGKHRVEVIAEDHAGHKSSAGIEFIAVNYEPIIKARVEDARITAQNTGLAIGLAIGAGVAAVASIAVMRHRVASQARQE</sequence>
<dbReference type="Pfam" id="PF13750">
    <property type="entry name" value="Big_3_3"/>
    <property type="match status" value="1"/>
</dbReference>
<evidence type="ECO:0000256" key="4">
    <source>
        <dbReference type="ARBA" id="ARBA00022825"/>
    </source>
</evidence>
<dbReference type="PANTHER" id="PTHR43399">
    <property type="entry name" value="SUBTILISIN-RELATED"/>
    <property type="match status" value="1"/>
</dbReference>
<keyword evidence="4" id="KW-0720">Serine protease</keyword>
<feature type="compositionally biased region" description="Low complexity" evidence="5">
    <location>
        <begin position="584"/>
        <end position="602"/>
    </location>
</feature>
<accession>A0A2K5AP55</accession>
<dbReference type="InterPro" id="IPR015500">
    <property type="entry name" value="Peptidase_S8_subtilisin-rel"/>
</dbReference>
<evidence type="ECO:0000313" key="9">
    <source>
        <dbReference type="EMBL" id="SPC33389.1"/>
    </source>
</evidence>
<evidence type="ECO:0000256" key="1">
    <source>
        <dbReference type="ARBA" id="ARBA00011073"/>
    </source>
</evidence>
<evidence type="ECO:0000256" key="5">
    <source>
        <dbReference type="SAM" id="MobiDB-lite"/>
    </source>
</evidence>
<protein>
    <submittedName>
        <fullName evidence="9">Putative subtilase family protein</fullName>
    </submittedName>
</protein>
<feature type="transmembrane region" description="Helical" evidence="6">
    <location>
        <begin position="1773"/>
        <end position="1792"/>
    </location>
</feature>
<feature type="region of interest" description="Disordered" evidence="5">
    <location>
        <begin position="570"/>
        <end position="602"/>
    </location>
</feature>
<dbReference type="PROSITE" id="PS51892">
    <property type="entry name" value="SUBTILASE"/>
    <property type="match status" value="1"/>
</dbReference>
<dbReference type="Gene3D" id="3.40.50.200">
    <property type="entry name" value="Peptidase S8/S53 domain"/>
    <property type="match status" value="1"/>
</dbReference>
<feature type="domain" description="Ig-like" evidence="8">
    <location>
        <begin position="1536"/>
        <end position="1631"/>
    </location>
</feature>
<dbReference type="InterPro" id="IPR023828">
    <property type="entry name" value="Peptidase_S8_Ser-AS"/>
</dbReference>
<dbReference type="Pfam" id="PF00082">
    <property type="entry name" value="Peptidase_S8"/>
    <property type="match status" value="1"/>
</dbReference>
<reference evidence="10" key="1">
    <citation type="submission" date="2018-01" db="EMBL/GenBank/DDBJ databases">
        <authorList>
            <person name="Kerou L M."/>
        </authorList>
    </citation>
    <scope>NUCLEOTIDE SEQUENCE [LARGE SCALE GENOMIC DNA]</scope>
    <source>
        <strain evidence="10">SCU2</strain>
    </source>
</reference>
<name>A0A2K5AP55_9ARCH</name>
<dbReference type="InterPro" id="IPR022038">
    <property type="entry name" value="Ig-like_bact"/>
</dbReference>
<dbReference type="GO" id="GO:0006508">
    <property type="term" value="P:proteolysis"/>
    <property type="evidence" value="ECO:0007669"/>
    <property type="project" value="UniProtKB-KW"/>
</dbReference>
<evidence type="ECO:0000259" key="8">
    <source>
        <dbReference type="Pfam" id="PF13750"/>
    </source>
</evidence>
<dbReference type="PROSITE" id="PS00138">
    <property type="entry name" value="SUBTILASE_SER"/>
    <property type="match status" value="1"/>
</dbReference>
<feature type="region of interest" description="Disordered" evidence="5">
    <location>
        <begin position="1235"/>
        <end position="1275"/>
    </location>
</feature>
<keyword evidence="6" id="KW-0812">Transmembrane</keyword>
<dbReference type="Proteomes" id="UP000236248">
    <property type="component" value="Chromosome NCAV"/>
</dbReference>
<dbReference type="PRINTS" id="PR00723">
    <property type="entry name" value="SUBTILISIN"/>
</dbReference>
<evidence type="ECO:0000256" key="6">
    <source>
        <dbReference type="SAM" id="Phobius"/>
    </source>
</evidence>
<feature type="compositionally biased region" description="Basic and acidic residues" evidence="5">
    <location>
        <begin position="439"/>
        <end position="456"/>
    </location>
</feature>
<keyword evidence="6" id="KW-0472">Membrane</keyword>
<dbReference type="GO" id="GO:0004252">
    <property type="term" value="F:serine-type endopeptidase activity"/>
    <property type="evidence" value="ECO:0007669"/>
    <property type="project" value="InterPro"/>
</dbReference>
<keyword evidence="2" id="KW-0645">Protease</keyword>
<dbReference type="InterPro" id="IPR051048">
    <property type="entry name" value="Peptidase_S8/S53_subtilisin"/>
</dbReference>
<feature type="compositionally biased region" description="Low complexity" evidence="5">
    <location>
        <begin position="1248"/>
        <end position="1275"/>
    </location>
</feature>
<dbReference type="KEGG" id="ncv:NCAV_0189"/>
<evidence type="ECO:0000256" key="3">
    <source>
        <dbReference type="ARBA" id="ARBA00022801"/>
    </source>
</evidence>